<accession>A0A099T0R3</accession>
<dbReference type="InterPro" id="IPR000653">
    <property type="entry name" value="DegT/StrS_aminotransferase"/>
</dbReference>
<dbReference type="PANTHER" id="PTHR30244:SF34">
    <property type="entry name" value="DTDP-4-AMINO-4,6-DIDEOXYGALACTOSE TRANSAMINASE"/>
    <property type="match status" value="1"/>
</dbReference>
<dbReference type="GO" id="GO:0008483">
    <property type="term" value="F:transaminase activity"/>
    <property type="evidence" value="ECO:0007669"/>
    <property type="project" value="UniProtKB-KW"/>
</dbReference>
<dbReference type="GO" id="GO:0000271">
    <property type="term" value="P:polysaccharide biosynthetic process"/>
    <property type="evidence" value="ECO:0007669"/>
    <property type="project" value="TreeGrafter"/>
</dbReference>
<dbReference type="EMBL" id="JRHO01000010">
    <property type="protein sequence ID" value="KGK98737.1"/>
    <property type="molecule type" value="Genomic_DNA"/>
</dbReference>
<dbReference type="CDD" id="cd00616">
    <property type="entry name" value="AHBA_syn"/>
    <property type="match status" value="1"/>
</dbReference>
<dbReference type="GO" id="GO:0030170">
    <property type="term" value="F:pyridoxal phosphate binding"/>
    <property type="evidence" value="ECO:0007669"/>
    <property type="project" value="TreeGrafter"/>
</dbReference>
<dbReference type="SUPFAM" id="SSF53383">
    <property type="entry name" value="PLP-dependent transferases"/>
    <property type="match status" value="1"/>
</dbReference>
<dbReference type="PIRSF" id="PIRSF000390">
    <property type="entry name" value="PLP_StrS"/>
    <property type="match status" value="1"/>
</dbReference>
<keyword evidence="3" id="KW-0808">Transferase</keyword>
<keyword evidence="4" id="KW-1185">Reference proteome</keyword>
<evidence type="ECO:0000256" key="2">
    <source>
        <dbReference type="RuleBase" id="RU004508"/>
    </source>
</evidence>
<dbReference type="OrthoDB" id="10355at2157"/>
<dbReference type="InterPro" id="IPR015421">
    <property type="entry name" value="PyrdxlP-dep_Trfase_major"/>
</dbReference>
<dbReference type="RefSeq" id="WP_048193896.1">
    <property type="nucleotide sequence ID" value="NZ_CAAGSM010000003.1"/>
</dbReference>
<protein>
    <submittedName>
        <fullName evidence="3">Aminotransferase DegT</fullName>
    </submittedName>
</protein>
<proteinExistence type="inferred from homology"/>
<organism evidence="3 4">
    <name type="scientific">Methanococcoides methylutens</name>
    <dbReference type="NCBI Taxonomy" id="2226"/>
    <lineage>
        <taxon>Archaea</taxon>
        <taxon>Methanobacteriati</taxon>
        <taxon>Methanobacteriota</taxon>
        <taxon>Stenosarchaea group</taxon>
        <taxon>Methanomicrobia</taxon>
        <taxon>Methanosarcinales</taxon>
        <taxon>Methanosarcinaceae</taxon>
        <taxon>Methanococcoides</taxon>
    </lineage>
</organism>
<reference evidence="3 4" key="1">
    <citation type="submission" date="2014-09" db="EMBL/GenBank/DDBJ databases">
        <title>Draft genome sequence of an obligately methylotrophic methanogen, Methanococcoides methylutens, isolated from marine sediment.</title>
        <authorList>
            <person name="Guan Y."/>
            <person name="Ngugi D.K."/>
            <person name="Blom J."/>
            <person name="Ali S."/>
            <person name="Ferry J.G."/>
            <person name="Stingl U."/>
        </authorList>
    </citation>
    <scope>NUCLEOTIDE SEQUENCE [LARGE SCALE GENOMIC DNA]</scope>
    <source>
        <strain evidence="3 4">DSM 2657</strain>
    </source>
</reference>
<keyword evidence="3" id="KW-0032">Aminotransferase</keyword>
<gene>
    <name evidence="3" type="ORF">LI82_05405</name>
</gene>
<dbReference type="Proteomes" id="UP000029859">
    <property type="component" value="Unassembled WGS sequence"/>
</dbReference>
<dbReference type="FunFam" id="3.40.640.10:FF:000089">
    <property type="entry name" value="Aminotransferase, DegT/DnrJ/EryC1/StrS family"/>
    <property type="match status" value="1"/>
</dbReference>
<dbReference type="InterPro" id="IPR015424">
    <property type="entry name" value="PyrdxlP-dep_Trfase"/>
</dbReference>
<sequence length="358" mass="39000">MIPIAKPNIGDEEIDAVSEVLASGNIAEGKRVAEFESAFAEFIGTDHAIAVNSGTAALHAALLAHGIGKGDEVITTSFSFIATANSIMYTGARPVFVDIEPETFNIDTSLIENSITKDTKALMPVHLYGHPAEMKQINEIAKDHDLAIIEDACQAHGATYQGKKVGSFGTGAFSFYPTKNMTTSEGGIITTNDSEIARKARMIRAHGSQERYLHEMLGYNFRMTDIAAAIGLVQLKKVNGFNLKRQKNAHLLSEGLKSASGITIPTIRKGCEHMFHQYTIRTESRDDLITKLTENGIGTGIYYPIPIHMQPTYIDAGYNYDLPVCEKAAKEVISLPVHPGVLENDLKHIIKTVIEGVK</sequence>
<comment type="similarity">
    <text evidence="2">Belongs to the DegT/DnrJ/EryC1 family.</text>
</comment>
<evidence type="ECO:0000256" key="1">
    <source>
        <dbReference type="ARBA" id="ARBA00022898"/>
    </source>
</evidence>
<evidence type="ECO:0000313" key="4">
    <source>
        <dbReference type="Proteomes" id="UP000029859"/>
    </source>
</evidence>
<dbReference type="InterPro" id="IPR015422">
    <property type="entry name" value="PyrdxlP-dep_Trfase_small"/>
</dbReference>
<comment type="caution">
    <text evidence="3">The sequence shown here is derived from an EMBL/GenBank/DDBJ whole genome shotgun (WGS) entry which is preliminary data.</text>
</comment>
<dbReference type="Gene3D" id="3.90.1150.10">
    <property type="entry name" value="Aspartate Aminotransferase, domain 1"/>
    <property type="match status" value="1"/>
</dbReference>
<dbReference type="Pfam" id="PF01041">
    <property type="entry name" value="DegT_DnrJ_EryC1"/>
    <property type="match status" value="1"/>
</dbReference>
<name>A0A099T0R3_METMT</name>
<dbReference type="PANTHER" id="PTHR30244">
    <property type="entry name" value="TRANSAMINASE"/>
    <property type="match status" value="1"/>
</dbReference>
<keyword evidence="1 2" id="KW-0663">Pyridoxal phosphate</keyword>
<evidence type="ECO:0000313" key="3">
    <source>
        <dbReference type="EMBL" id="KGK98737.1"/>
    </source>
</evidence>
<dbReference type="AlphaFoldDB" id="A0A099T0R3"/>
<dbReference type="Gene3D" id="3.40.640.10">
    <property type="entry name" value="Type I PLP-dependent aspartate aminotransferase-like (Major domain)"/>
    <property type="match status" value="1"/>
</dbReference>